<name>A0A1M5NV34_9FIRM</name>
<evidence type="ECO:0000259" key="5">
    <source>
        <dbReference type="SMART" id="SM00226"/>
    </source>
</evidence>
<dbReference type="InterPro" id="IPR017867">
    <property type="entry name" value="Tyr_phospatase_low_mol_wt"/>
</dbReference>
<dbReference type="AlphaFoldDB" id="A0A1M5NV34"/>
<evidence type="ECO:0000256" key="3">
    <source>
        <dbReference type="ARBA" id="ARBA00022912"/>
    </source>
</evidence>
<keyword evidence="7" id="KW-1185">Reference proteome</keyword>
<dbReference type="SUPFAM" id="SSF52788">
    <property type="entry name" value="Phosphotyrosine protein phosphatases I"/>
    <property type="match status" value="1"/>
</dbReference>
<feature type="domain" description="Phosphotyrosine protein phosphatase I" evidence="5">
    <location>
        <begin position="3"/>
        <end position="150"/>
    </location>
</feature>
<evidence type="ECO:0000256" key="2">
    <source>
        <dbReference type="ARBA" id="ARBA00022801"/>
    </source>
</evidence>
<organism evidence="6 7">
    <name type="scientific">Thermosyntropha lipolytica DSM 11003</name>
    <dbReference type="NCBI Taxonomy" id="1123382"/>
    <lineage>
        <taxon>Bacteria</taxon>
        <taxon>Bacillati</taxon>
        <taxon>Bacillota</taxon>
        <taxon>Clostridia</taxon>
        <taxon>Eubacteriales</taxon>
        <taxon>Syntrophomonadaceae</taxon>
        <taxon>Thermosyntropha</taxon>
    </lineage>
</organism>
<evidence type="ECO:0000313" key="7">
    <source>
        <dbReference type="Proteomes" id="UP000242329"/>
    </source>
</evidence>
<feature type="active site" description="Nucleophile" evidence="4">
    <location>
        <position position="9"/>
    </location>
</feature>
<dbReference type="RefSeq" id="WP_073091807.1">
    <property type="nucleotide sequence ID" value="NZ_FQWY01000018.1"/>
</dbReference>
<evidence type="ECO:0000313" key="6">
    <source>
        <dbReference type="EMBL" id="SHG93328.1"/>
    </source>
</evidence>
<dbReference type="Gene3D" id="3.40.50.2300">
    <property type="match status" value="1"/>
</dbReference>
<dbReference type="Pfam" id="PF01451">
    <property type="entry name" value="LMWPc"/>
    <property type="match status" value="1"/>
</dbReference>
<gene>
    <name evidence="6" type="ORF">SAMN02745221_01307</name>
</gene>
<dbReference type="Proteomes" id="UP000242329">
    <property type="component" value="Unassembled WGS sequence"/>
</dbReference>
<dbReference type="InterPro" id="IPR023485">
    <property type="entry name" value="Ptyr_pPase"/>
</dbReference>
<reference evidence="7" key="1">
    <citation type="submission" date="2016-11" db="EMBL/GenBank/DDBJ databases">
        <authorList>
            <person name="Varghese N."/>
            <person name="Submissions S."/>
        </authorList>
    </citation>
    <scope>NUCLEOTIDE SEQUENCE [LARGE SCALE GENOMIC DNA]</scope>
    <source>
        <strain evidence="7">DSM 11003</strain>
    </source>
</reference>
<protein>
    <submittedName>
        <fullName evidence="6">Protein-tyrosine phosphatase</fullName>
    </submittedName>
</protein>
<dbReference type="GO" id="GO:0004725">
    <property type="term" value="F:protein tyrosine phosphatase activity"/>
    <property type="evidence" value="ECO:0007669"/>
    <property type="project" value="InterPro"/>
</dbReference>
<keyword evidence="3" id="KW-0904">Protein phosphatase</keyword>
<feature type="active site" evidence="4">
    <location>
        <position position="15"/>
    </location>
</feature>
<feature type="active site" description="Proton donor" evidence="4">
    <location>
        <position position="124"/>
    </location>
</feature>
<dbReference type="OrthoDB" id="9784339at2"/>
<dbReference type="PANTHER" id="PTHR11717:SF31">
    <property type="entry name" value="LOW MOLECULAR WEIGHT PROTEIN-TYROSINE-PHOSPHATASE ETP-RELATED"/>
    <property type="match status" value="1"/>
</dbReference>
<accession>A0A1M5NV34</accession>
<dbReference type="STRING" id="1123382.SAMN02745221_01307"/>
<comment type="similarity">
    <text evidence="1">Belongs to the low molecular weight phosphotyrosine protein phosphatase family.</text>
</comment>
<dbReference type="PRINTS" id="PR00719">
    <property type="entry name" value="LMWPTPASE"/>
</dbReference>
<dbReference type="InterPro" id="IPR050438">
    <property type="entry name" value="LMW_PTPase"/>
</dbReference>
<dbReference type="PANTHER" id="PTHR11717">
    <property type="entry name" value="LOW MOLECULAR WEIGHT PROTEIN TYROSINE PHOSPHATASE"/>
    <property type="match status" value="1"/>
</dbReference>
<dbReference type="SMART" id="SM00226">
    <property type="entry name" value="LMWPc"/>
    <property type="match status" value="1"/>
</dbReference>
<dbReference type="CDD" id="cd16344">
    <property type="entry name" value="LMWPAP"/>
    <property type="match status" value="1"/>
</dbReference>
<evidence type="ECO:0000256" key="4">
    <source>
        <dbReference type="PIRSR" id="PIRSR617867-1"/>
    </source>
</evidence>
<proteinExistence type="inferred from homology"/>
<keyword evidence="2" id="KW-0378">Hydrolase</keyword>
<dbReference type="InterPro" id="IPR036196">
    <property type="entry name" value="Ptyr_pPase_sf"/>
</dbReference>
<dbReference type="EMBL" id="FQWY01000018">
    <property type="protein sequence ID" value="SHG93328.1"/>
    <property type="molecule type" value="Genomic_DNA"/>
</dbReference>
<evidence type="ECO:0000256" key="1">
    <source>
        <dbReference type="ARBA" id="ARBA00011063"/>
    </source>
</evidence>
<sequence length="170" mass="18816">MVRNILFVCTGNTCRSPMAAALFLKLLEEREKGLSQKFQVLSAGIFAQDGLKASLEAIEAMKGESIDLSSHVSQMVYPDLVRDADLILTMTGKQKEILVDRFPEAEAKTFTLMEYAGMEGEVGDPFGLGQEEYLKTVAQLKRVLPAVIDCLLASEEKEREGDQDEGSHRQ</sequence>